<dbReference type="GO" id="GO:0009055">
    <property type="term" value="F:electron transfer activity"/>
    <property type="evidence" value="ECO:0007669"/>
    <property type="project" value="InterPro"/>
</dbReference>
<dbReference type="GO" id="GO:0020037">
    <property type="term" value="F:heme binding"/>
    <property type="evidence" value="ECO:0007669"/>
    <property type="project" value="InterPro"/>
</dbReference>
<evidence type="ECO:0000313" key="2">
    <source>
        <dbReference type="Proteomes" id="UP000018004"/>
    </source>
</evidence>
<reference evidence="1 2" key="1">
    <citation type="submission" date="2013-08" db="EMBL/GenBank/DDBJ databases">
        <title>Flavobacterium limnosediminis JC2902 genome sequencing.</title>
        <authorList>
            <person name="Lee K."/>
            <person name="Yi H."/>
            <person name="Park S."/>
            <person name="Chun J."/>
        </authorList>
    </citation>
    <scope>NUCLEOTIDE SEQUENCE [LARGE SCALE GENOMIC DNA]</scope>
    <source>
        <strain evidence="1 2">JC2902</strain>
    </source>
</reference>
<organism evidence="1 2">
    <name type="scientific">Flavobacterium limnosediminis JC2902</name>
    <dbReference type="NCBI Taxonomy" id="1341181"/>
    <lineage>
        <taxon>Bacteria</taxon>
        <taxon>Pseudomonadati</taxon>
        <taxon>Bacteroidota</taxon>
        <taxon>Flavobacteriia</taxon>
        <taxon>Flavobacteriales</taxon>
        <taxon>Flavobacteriaceae</taxon>
        <taxon>Flavobacterium</taxon>
    </lineage>
</organism>
<evidence type="ECO:0000313" key="1">
    <source>
        <dbReference type="EMBL" id="ESU26995.1"/>
    </source>
</evidence>
<dbReference type="PROSITE" id="PS51257">
    <property type="entry name" value="PROKAR_LIPOPROTEIN"/>
    <property type="match status" value="1"/>
</dbReference>
<evidence type="ECO:0008006" key="3">
    <source>
        <dbReference type="Google" id="ProtNLM"/>
    </source>
</evidence>
<dbReference type="AlphaFoldDB" id="V6SRD9"/>
<protein>
    <recommendedName>
        <fullName evidence="3">Cytochrome c domain-containing protein</fullName>
    </recommendedName>
</protein>
<dbReference type="STRING" id="1341181.FLJC2902T_23360"/>
<accession>V6SRD9</accession>
<dbReference type="InterPro" id="IPR036909">
    <property type="entry name" value="Cyt_c-like_dom_sf"/>
</dbReference>
<gene>
    <name evidence="1" type="ORF">FLJC2902T_23360</name>
</gene>
<dbReference type="OrthoDB" id="9786191at2"/>
<dbReference type="eggNOG" id="COG2010">
    <property type="taxonomic scope" value="Bacteria"/>
</dbReference>
<dbReference type="Proteomes" id="UP000018004">
    <property type="component" value="Unassembled WGS sequence"/>
</dbReference>
<dbReference type="RefSeq" id="WP_023579907.1">
    <property type="nucleotide sequence ID" value="NZ_AVGG01000017.1"/>
</dbReference>
<proteinExistence type="predicted"/>
<dbReference type="EMBL" id="AVGG01000017">
    <property type="protein sequence ID" value="ESU26995.1"/>
    <property type="molecule type" value="Genomic_DNA"/>
</dbReference>
<keyword evidence="2" id="KW-1185">Reference proteome</keyword>
<dbReference type="PATRIC" id="fig|1341181.4.peg.2297"/>
<sequence>MNLSEKIILGLTAVAVLSCTNDSESDLTDNSPDNITYNRTIKPIITQNCIMCHSQPPQAGAPMSLETYDDLKEAIINRGLIDRISSFDAAFLMPRGGQRLPQSQINQIIAWEEADFPE</sequence>
<dbReference type="SUPFAM" id="SSF46626">
    <property type="entry name" value="Cytochrome c"/>
    <property type="match status" value="1"/>
</dbReference>
<comment type="caution">
    <text evidence="1">The sequence shown here is derived from an EMBL/GenBank/DDBJ whole genome shotgun (WGS) entry which is preliminary data.</text>
</comment>
<name>V6SRD9_9FLAO</name>